<evidence type="ECO:0000313" key="2">
    <source>
        <dbReference type="Proteomes" id="UP000319792"/>
    </source>
</evidence>
<dbReference type="EMBL" id="VIGV01000007">
    <property type="protein sequence ID" value="TWS22685.1"/>
    <property type="molecule type" value="Genomic_DNA"/>
</dbReference>
<evidence type="ECO:0000313" key="1">
    <source>
        <dbReference type="EMBL" id="TWS22685.1"/>
    </source>
</evidence>
<gene>
    <name evidence="1" type="ORF">FK268_18305</name>
</gene>
<dbReference type="RefSeq" id="WP_158636151.1">
    <property type="nucleotide sequence ID" value="NZ_VIGV01000007.1"/>
</dbReference>
<accession>A0A5C5RKS2</accession>
<dbReference type="OrthoDB" id="4567275at2"/>
<sequence length="93" mass="10010">MGMTTTGVRFGAAVLAVAALTLTGCTKQGGDTTCENYQKMSDADQREQVTKLYKDKHNEEPSAIIVSGLQQQAIVYCKTTGKPDSKIKEIPIS</sequence>
<protein>
    <recommendedName>
        <fullName evidence="3">Entry exclusion lipoprotein TrbK</fullName>
    </recommendedName>
</protein>
<name>A0A5C5RKS2_9ACTN</name>
<evidence type="ECO:0008006" key="3">
    <source>
        <dbReference type="Google" id="ProtNLM"/>
    </source>
</evidence>
<organism evidence="1 2">
    <name type="scientific">Tsukamurella sputi</name>
    <dbReference type="NCBI Taxonomy" id="2591848"/>
    <lineage>
        <taxon>Bacteria</taxon>
        <taxon>Bacillati</taxon>
        <taxon>Actinomycetota</taxon>
        <taxon>Actinomycetes</taxon>
        <taxon>Mycobacteriales</taxon>
        <taxon>Tsukamurellaceae</taxon>
        <taxon>Tsukamurella</taxon>
    </lineage>
</organism>
<comment type="caution">
    <text evidence="1">The sequence shown here is derived from an EMBL/GenBank/DDBJ whole genome shotgun (WGS) entry which is preliminary data.</text>
</comment>
<proteinExistence type="predicted"/>
<dbReference type="AlphaFoldDB" id="A0A5C5RKS2"/>
<keyword evidence="2" id="KW-1185">Reference proteome</keyword>
<dbReference type="Proteomes" id="UP000319792">
    <property type="component" value="Unassembled WGS sequence"/>
</dbReference>
<reference evidence="1 2" key="1">
    <citation type="submission" date="2019-08" db="EMBL/GenBank/DDBJ databases">
        <title>Tsukamurella conjunctivitidis sp. nov., Tsukamurella assacharolytica sp. nov. and Tsukamurella sputae sp. nov. isolated from patients with conjunctivitis, bacteraemia (lymphoma) and respiratory infection (sputum) in Hong Kong.</title>
        <authorList>
            <person name="Fok K.M.N."/>
            <person name="Fong J.Y.H."/>
        </authorList>
    </citation>
    <scope>NUCLEOTIDE SEQUENCE [LARGE SCALE GENOMIC DNA]</scope>
    <source>
        <strain evidence="1 2">HKU70</strain>
    </source>
</reference>